<sequence>MYENITNLGKAEAFVDEILEIIDHIKLLDHFSVDEIKILCHYMQCFAAPRDYTLIQEGDKGDFLILVLSGAVDVQKDIPKIGIKKIAEVGAGVTLGEMSLIDSQTRFASCVTSAPTDFAVFTRESLNEVLIEMPRLGNKFLLVLLQLMAQRLRDTCDRFLPSVFGVPI</sequence>
<gene>
    <name evidence="2" type="ORF">ZMTM_04930</name>
</gene>
<dbReference type="PROSITE" id="PS00888">
    <property type="entry name" value="CNMP_BINDING_1"/>
    <property type="match status" value="1"/>
</dbReference>
<dbReference type="KEGG" id="mpau:ZMTM_04930"/>
<keyword evidence="3" id="KW-1185">Reference proteome</keyword>
<dbReference type="Gene3D" id="2.60.120.10">
    <property type="entry name" value="Jelly Rolls"/>
    <property type="match status" value="1"/>
</dbReference>
<proteinExistence type="predicted"/>
<dbReference type="AlphaFoldDB" id="A0A8D5GCU9"/>
<organism evidence="2 3">
    <name type="scientific">Methyloradius palustris</name>
    <dbReference type="NCBI Taxonomy" id="2778876"/>
    <lineage>
        <taxon>Bacteria</taxon>
        <taxon>Pseudomonadati</taxon>
        <taxon>Pseudomonadota</taxon>
        <taxon>Betaproteobacteria</taxon>
        <taxon>Nitrosomonadales</taxon>
        <taxon>Methylophilaceae</taxon>
        <taxon>Methyloradius</taxon>
    </lineage>
</organism>
<dbReference type="RefSeq" id="WP_221764782.1">
    <property type="nucleotide sequence ID" value="NZ_AP024110.1"/>
</dbReference>
<dbReference type="SUPFAM" id="SSF51206">
    <property type="entry name" value="cAMP-binding domain-like"/>
    <property type="match status" value="1"/>
</dbReference>
<protein>
    <recommendedName>
        <fullName evidence="1">Cyclic nucleotide-binding domain-containing protein</fullName>
    </recommendedName>
</protein>
<evidence type="ECO:0000259" key="1">
    <source>
        <dbReference type="PROSITE" id="PS50042"/>
    </source>
</evidence>
<evidence type="ECO:0000313" key="2">
    <source>
        <dbReference type="EMBL" id="BCM24234.1"/>
    </source>
</evidence>
<dbReference type="InterPro" id="IPR018488">
    <property type="entry name" value="cNMP-bd_CS"/>
</dbReference>
<dbReference type="Pfam" id="PF00027">
    <property type="entry name" value="cNMP_binding"/>
    <property type="match status" value="1"/>
</dbReference>
<evidence type="ECO:0000313" key="3">
    <source>
        <dbReference type="Proteomes" id="UP000826722"/>
    </source>
</evidence>
<dbReference type="SMART" id="SM00100">
    <property type="entry name" value="cNMP"/>
    <property type="match status" value="1"/>
</dbReference>
<dbReference type="InterPro" id="IPR000595">
    <property type="entry name" value="cNMP-bd_dom"/>
</dbReference>
<feature type="domain" description="Cyclic nucleotide-binding" evidence="1">
    <location>
        <begin position="27"/>
        <end position="130"/>
    </location>
</feature>
<dbReference type="Proteomes" id="UP000826722">
    <property type="component" value="Chromosome"/>
</dbReference>
<dbReference type="InterPro" id="IPR014710">
    <property type="entry name" value="RmlC-like_jellyroll"/>
</dbReference>
<dbReference type="EMBL" id="AP024110">
    <property type="protein sequence ID" value="BCM24234.1"/>
    <property type="molecule type" value="Genomic_DNA"/>
</dbReference>
<dbReference type="CDD" id="cd00038">
    <property type="entry name" value="CAP_ED"/>
    <property type="match status" value="1"/>
</dbReference>
<accession>A0A8D5GCU9</accession>
<name>A0A8D5GCU9_9PROT</name>
<dbReference type="PROSITE" id="PS50042">
    <property type="entry name" value="CNMP_BINDING_3"/>
    <property type="match status" value="1"/>
</dbReference>
<reference evidence="2" key="1">
    <citation type="journal article" date="2021" name="Arch. Microbiol.">
        <title>Methyloradius palustris gen. nov., sp. nov., a methanol-oxidizing bacterium isolated from snow.</title>
        <authorList>
            <person name="Miyadera T."/>
            <person name="Kojima H."/>
            <person name="Fukui M."/>
        </authorList>
    </citation>
    <scope>NUCLEOTIDE SEQUENCE</scope>
    <source>
        <strain evidence="2">Zm11</strain>
    </source>
</reference>
<dbReference type="InterPro" id="IPR018490">
    <property type="entry name" value="cNMP-bd_dom_sf"/>
</dbReference>